<protein>
    <recommendedName>
        <fullName evidence="4">PDZ domain-containing protein</fullName>
    </recommendedName>
</protein>
<accession>A0ABN9TIN8</accession>
<gene>
    <name evidence="2" type="ORF">PCOR1329_LOCUS39483</name>
</gene>
<sequence>MVALAYGRLAMMAITRVVFEGGLTGSAWGDWSLYPGSPDLAVQDPVGFAVSSTPDLSSSTVTITIITGSDLGVLELHSNNTTDTTAIFFGRGSEGQAEDDEFSAADLEKWMVIKKRAGHKSRRPPCKAHADSRDVLTPEEMVQLRQEFVEELANPALAKERKVAKAKARHRAGWKPPEAPQSQEEYRFDFGKHSGSTLRSVLQEDPGYLDRLMSWRNNILDQKLTLRCALEKEGLLEGLLAKRPQLMVERARGMIAKAAEDKDKPLHPEIAKLRVAQHIEATEILAMHSSETAVAALAAPPRDQQQKRKRVSAARYLLPHCSRCGSVEHKRPQCPNKSLQGEVVEDCRSQAVVDYMRNRRSAALVARLKYTQISIRTREYEERAKKMARAPIDTDFVQMARWSPEEFVHYLVSAGILHDLKGTPCPRGKCQSSKKSSFLEGAEKELGQLRCNAEKGQDIIIETAWHACCGVCRVHQSVALHNPLFSGLLGKGSKGVSMCVMAWWLAAEGVPESVAVRQLNIHEGVVQGERGDACRPARARGIQWGTGSSRTVEVEVDATVICKWKAEENAELTHSYYCYIGIRQRGSTSHFAMMPLGVSTSQRRGIGDTGGGRVAPESSEAYHAFCKEILGDRKYNLLLMTDGAGCYKCRCSDCVVRFEEHHSVNHSRKPKAEFSQPIPAVVADVDTGHTRGSMAGTMTIDKEWDLLKEPLPRNLTARTVEDVDRTDGYVRSQQWRRLVGNDDRWSAFLDAAREWAKCADSRAKLKLGLATGKAGKLALAAGKRLAAEANPADHRGSAPVCGRHALNNLLGAPQFSDGDLEVARGIVVAQTDDPPDLHVSDGGWYSHSVQVDEEPGQPDLAPGDCIVSIGGQAIHGLDEETMQWRFGRNFLEGAELSIIPAEHMRQILAAETAGDSVQKTEAAPAAKEGPSRVASQQLRRRVDLGARLEAWCVAPWRDVPQLVACVDNRLMIAGMAAGDGDSRAQSIMSGVARGQWKRPVTRLALLGSCGDVLVAGLTRAVLVWRVPELVKEFSGDPELVAAFELPRSTSLAGVAVGLGLGATPFGWVTAELGGVTDSSAAIDVWRFYQGGERPSAAAPVALLAAAQANVGGDAVTRLLTASGNAADSLAAALKTAAGRVPTSTADVEGSGVGRLRAWVRGPPPAPQLQGGIGTVRHDFCPLSVWGRVALSALPFGH</sequence>
<proteinExistence type="predicted"/>
<evidence type="ECO:0000313" key="3">
    <source>
        <dbReference type="Proteomes" id="UP001189429"/>
    </source>
</evidence>
<feature type="region of interest" description="Disordered" evidence="1">
    <location>
        <begin position="914"/>
        <end position="934"/>
    </location>
</feature>
<keyword evidence="3" id="KW-1185">Reference proteome</keyword>
<evidence type="ECO:0000313" key="2">
    <source>
        <dbReference type="EMBL" id="CAK0845804.1"/>
    </source>
</evidence>
<dbReference type="EMBL" id="CAUYUJ010014768">
    <property type="protein sequence ID" value="CAK0845804.1"/>
    <property type="molecule type" value="Genomic_DNA"/>
</dbReference>
<organism evidence="2 3">
    <name type="scientific">Prorocentrum cordatum</name>
    <dbReference type="NCBI Taxonomy" id="2364126"/>
    <lineage>
        <taxon>Eukaryota</taxon>
        <taxon>Sar</taxon>
        <taxon>Alveolata</taxon>
        <taxon>Dinophyceae</taxon>
        <taxon>Prorocentrales</taxon>
        <taxon>Prorocentraceae</taxon>
        <taxon>Prorocentrum</taxon>
    </lineage>
</organism>
<name>A0ABN9TIN8_9DINO</name>
<evidence type="ECO:0008006" key="4">
    <source>
        <dbReference type="Google" id="ProtNLM"/>
    </source>
</evidence>
<evidence type="ECO:0000256" key="1">
    <source>
        <dbReference type="SAM" id="MobiDB-lite"/>
    </source>
</evidence>
<dbReference type="Proteomes" id="UP001189429">
    <property type="component" value="Unassembled WGS sequence"/>
</dbReference>
<reference evidence="2" key="1">
    <citation type="submission" date="2023-10" db="EMBL/GenBank/DDBJ databases">
        <authorList>
            <person name="Chen Y."/>
            <person name="Shah S."/>
            <person name="Dougan E. K."/>
            <person name="Thang M."/>
            <person name="Chan C."/>
        </authorList>
    </citation>
    <scope>NUCLEOTIDE SEQUENCE [LARGE SCALE GENOMIC DNA]</scope>
</reference>
<comment type="caution">
    <text evidence="2">The sequence shown here is derived from an EMBL/GenBank/DDBJ whole genome shotgun (WGS) entry which is preliminary data.</text>
</comment>